<gene>
    <name evidence="3" type="ORF">E2C01_026315</name>
</gene>
<accession>A0A5B7EI85</accession>
<proteinExistence type="predicted"/>
<reference evidence="3 4" key="1">
    <citation type="submission" date="2019-05" db="EMBL/GenBank/DDBJ databases">
        <title>Another draft genome of Portunus trituberculatus and its Hox gene families provides insights of decapod evolution.</title>
        <authorList>
            <person name="Jeong J.-H."/>
            <person name="Song I."/>
            <person name="Kim S."/>
            <person name="Choi T."/>
            <person name="Kim D."/>
            <person name="Ryu S."/>
            <person name="Kim W."/>
        </authorList>
    </citation>
    <scope>NUCLEOTIDE SEQUENCE [LARGE SCALE GENOMIC DNA]</scope>
    <source>
        <tissue evidence="3">Muscle</tissue>
    </source>
</reference>
<keyword evidence="2" id="KW-0812">Transmembrane</keyword>
<evidence type="ECO:0000256" key="2">
    <source>
        <dbReference type="SAM" id="Phobius"/>
    </source>
</evidence>
<protein>
    <submittedName>
        <fullName evidence="3">Uncharacterized protein</fullName>
    </submittedName>
</protein>
<dbReference type="Proteomes" id="UP000324222">
    <property type="component" value="Unassembled WGS sequence"/>
</dbReference>
<dbReference type="EMBL" id="VSRR010002734">
    <property type="protein sequence ID" value="MPC32977.1"/>
    <property type="molecule type" value="Genomic_DNA"/>
</dbReference>
<feature type="region of interest" description="Disordered" evidence="1">
    <location>
        <begin position="22"/>
        <end position="65"/>
    </location>
</feature>
<organism evidence="3 4">
    <name type="scientific">Portunus trituberculatus</name>
    <name type="common">Swimming crab</name>
    <name type="synonym">Neptunus trituberculatus</name>
    <dbReference type="NCBI Taxonomy" id="210409"/>
    <lineage>
        <taxon>Eukaryota</taxon>
        <taxon>Metazoa</taxon>
        <taxon>Ecdysozoa</taxon>
        <taxon>Arthropoda</taxon>
        <taxon>Crustacea</taxon>
        <taxon>Multicrustacea</taxon>
        <taxon>Malacostraca</taxon>
        <taxon>Eumalacostraca</taxon>
        <taxon>Eucarida</taxon>
        <taxon>Decapoda</taxon>
        <taxon>Pleocyemata</taxon>
        <taxon>Brachyura</taxon>
        <taxon>Eubrachyura</taxon>
        <taxon>Portunoidea</taxon>
        <taxon>Portunidae</taxon>
        <taxon>Portuninae</taxon>
        <taxon>Portunus</taxon>
    </lineage>
</organism>
<feature type="transmembrane region" description="Helical" evidence="2">
    <location>
        <begin position="147"/>
        <end position="170"/>
    </location>
</feature>
<evidence type="ECO:0000313" key="3">
    <source>
        <dbReference type="EMBL" id="MPC32977.1"/>
    </source>
</evidence>
<sequence>MLHQVWQVEAGVGRARVCSMTEARGRHSHASSEEARRDLRLPGSAVAVPSETGRGRAPGKTDGEREEKIQHYYTPLIPLTPQQNSALLSSSYSSYSPAELSTSILLLFLNITQQFPPPLTLQQNSAHLNTSKILDSSTEHLTLRYTLILFLSCISLLLHLTALLMVSSYFPTPALIHSASNLTPHFFIPLFYNLLTICLFTPTPLHHGPFHGFDGVARDGA</sequence>
<name>A0A5B7EI85_PORTR</name>
<keyword evidence="4" id="KW-1185">Reference proteome</keyword>
<keyword evidence="2" id="KW-1133">Transmembrane helix</keyword>
<evidence type="ECO:0000313" key="4">
    <source>
        <dbReference type="Proteomes" id="UP000324222"/>
    </source>
</evidence>
<dbReference type="AlphaFoldDB" id="A0A5B7EI85"/>
<keyword evidence="2" id="KW-0472">Membrane</keyword>
<comment type="caution">
    <text evidence="3">The sequence shown here is derived from an EMBL/GenBank/DDBJ whole genome shotgun (WGS) entry which is preliminary data.</text>
</comment>
<evidence type="ECO:0000256" key="1">
    <source>
        <dbReference type="SAM" id="MobiDB-lite"/>
    </source>
</evidence>
<feature type="compositionally biased region" description="Basic and acidic residues" evidence="1">
    <location>
        <begin position="30"/>
        <end position="40"/>
    </location>
</feature>
<feature type="transmembrane region" description="Helical" evidence="2">
    <location>
        <begin position="182"/>
        <end position="201"/>
    </location>
</feature>